<proteinExistence type="predicted"/>
<feature type="domain" description="Ketosynthase family 3 (KS3)" evidence="3">
    <location>
        <begin position="1"/>
        <end position="417"/>
    </location>
</feature>
<organism evidence="4 5">
    <name type="scientific">Lachnellula hyalina</name>
    <dbReference type="NCBI Taxonomy" id="1316788"/>
    <lineage>
        <taxon>Eukaryota</taxon>
        <taxon>Fungi</taxon>
        <taxon>Dikarya</taxon>
        <taxon>Ascomycota</taxon>
        <taxon>Pezizomycotina</taxon>
        <taxon>Leotiomycetes</taxon>
        <taxon>Helotiales</taxon>
        <taxon>Lachnaceae</taxon>
        <taxon>Lachnellula</taxon>
    </lineage>
</organism>
<dbReference type="EMBL" id="QGMH01000014">
    <property type="protein sequence ID" value="TVY29755.1"/>
    <property type="molecule type" value="Genomic_DNA"/>
</dbReference>
<dbReference type="GO" id="GO:0006633">
    <property type="term" value="P:fatty acid biosynthetic process"/>
    <property type="evidence" value="ECO:0007669"/>
    <property type="project" value="InterPro"/>
</dbReference>
<dbReference type="GO" id="GO:0004312">
    <property type="term" value="F:fatty acid synthase activity"/>
    <property type="evidence" value="ECO:0007669"/>
    <property type="project" value="TreeGrafter"/>
</dbReference>
<name>A0A8H8U0W0_9HELO</name>
<dbReference type="InterPro" id="IPR018201">
    <property type="entry name" value="Ketoacyl_synth_AS"/>
</dbReference>
<keyword evidence="2" id="KW-0560">Oxidoreductase</keyword>
<accession>A0A8H8U0W0</accession>
<evidence type="ECO:0000259" key="3">
    <source>
        <dbReference type="PROSITE" id="PS52004"/>
    </source>
</evidence>
<protein>
    <submittedName>
        <fullName evidence="4">Reducing polyketide synthase</fullName>
    </submittedName>
</protein>
<dbReference type="PANTHER" id="PTHR43775">
    <property type="entry name" value="FATTY ACID SYNTHASE"/>
    <property type="match status" value="1"/>
</dbReference>
<dbReference type="RefSeq" id="XP_031008542.1">
    <property type="nucleotide sequence ID" value="XM_031147010.1"/>
</dbReference>
<dbReference type="InterPro" id="IPR014031">
    <property type="entry name" value="Ketoacyl_synth_C"/>
</dbReference>
<dbReference type="Proteomes" id="UP000431533">
    <property type="component" value="Unassembled WGS sequence"/>
</dbReference>
<dbReference type="AlphaFoldDB" id="A0A8H8U0W0"/>
<keyword evidence="5" id="KW-1185">Reference proteome</keyword>
<dbReference type="Pfam" id="PF02801">
    <property type="entry name" value="Ketoacyl-synt_C"/>
    <property type="match status" value="1"/>
</dbReference>
<dbReference type="GO" id="GO:0016491">
    <property type="term" value="F:oxidoreductase activity"/>
    <property type="evidence" value="ECO:0007669"/>
    <property type="project" value="UniProtKB-KW"/>
</dbReference>
<dbReference type="CDD" id="cd00833">
    <property type="entry name" value="PKS"/>
    <property type="match status" value="1"/>
</dbReference>
<comment type="caution">
    <text evidence="4">The sequence shown here is derived from an EMBL/GenBank/DDBJ whole genome shotgun (WGS) entry which is preliminary data.</text>
</comment>
<dbReference type="GO" id="GO:0044550">
    <property type="term" value="P:secondary metabolite biosynthetic process"/>
    <property type="evidence" value="ECO:0007669"/>
    <property type="project" value="TreeGrafter"/>
</dbReference>
<evidence type="ECO:0000313" key="5">
    <source>
        <dbReference type="Proteomes" id="UP000431533"/>
    </source>
</evidence>
<evidence type="ECO:0000256" key="1">
    <source>
        <dbReference type="ARBA" id="ARBA00022679"/>
    </source>
</evidence>
<dbReference type="PROSITE" id="PS52004">
    <property type="entry name" value="KS3_2"/>
    <property type="match status" value="1"/>
</dbReference>
<gene>
    <name evidence="4" type="primary">FUB1_0</name>
    <name evidence="4" type="ORF">LHYA1_G002032</name>
</gene>
<evidence type="ECO:0000313" key="4">
    <source>
        <dbReference type="EMBL" id="TVY29755.1"/>
    </source>
</evidence>
<dbReference type="SUPFAM" id="SSF53901">
    <property type="entry name" value="Thiolase-like"/>
    <property type="match status" value="1"/>
</dbReference>
<dbReference type="GeneID" id="41982230"/>
<reference evidence="4 5" key="1">
    <citation type="submission" date="2018-05" db="EMBL/GenBank/DDBJ databases">
        <title>Genome sequencing and assembly of the regulated plant pathogen Lachnellula willkommii and related sister species for the development of diagnostic species identification markers.</title>
        <authorList>
            <person name="Giroux E."/>
            <person name="Bilodeau G."/>
        </authorList>
    </citation>
    <scope>NUCLEOTIDE SEQUENCE [LARGE SCALE GENOMIC DNA]</scope>
    <source>
        <strain evidence="4 5">CBS 185.66</strain>
    </source>
</reference>
<keyword evidence="1" id="KW-0808">Transferase</keyword>
<dbReference type="OrthoDB" id="329835at2759"/>
<dbReference type="GO" id="GO:0004315">
    <property type="term" value="F:3-oxoacyl-[acyl-carrier-protein] synthase activity"/>
    <property type="evidence" value="ECO:0007669"/>
    <property type="project" value="InterPro"/>
</dbReference>
<dbReference type="PANTHER" id="PTHR43775:SF29">
    <property type="entry name" value="ASPERFURANONE POLYKETIDE SYNTHASE AFOG-RELATED"/>
    <property type="match status" value="1"/>
</dbReference>
<dbReference type="InterPro" id="IPR020841">
    <property type="entry name" value="PKS_Beta-ketoAc_synthase_dom"/>
</dbReference>
<dbReference type="InterPro" id="IPR016039">
    <property type="entry name" value="Thiolase-like"/>
</dbReference>
<dbReference type="PROSITE" id="PS00606">
    <property type="entry name" value="KS3_1"/>
    <property type="match status" value="1"/>
</dbReference>
<dbReference type="InterPro" id="IPR014030">
    <property type="entry name" value="Ketoacyl_synth_N"/>
</dbReference>
<feature type="non-terminal residue" evidence="4">
    <location>
        <position position="1"/>
    </location>
</feature>
<evidence type="ECO:0000256" key="2">
    <source>
        <dbReference type="ARBA" id="ARBA00023002"/>
    </source>
</evidence>
<dbReference type="Pfam" id="PF00109">
    <property type="entry name" value="ketoacyl-synt"/>
    <property type="match status" value="1"/>
</dbReference>
<dbReference type="InterPro" id="IPR050091">
    <property type="entry name" value="PKS_NRPS_Biosynth_Enz"/>
</dbReference>
<dbReference type="SMART" id="SM00825">
    <property type="entry name" value="PKS_KS"/>
    <property type="match status" value="1"/>
</dbReference>
<sequence length="465" mass="50726">MLYEGRCAMTEFPPDRFNIDAFYDKENSGTGTLPLRGGHFLKEDLGAFDAPFFSVTPAEAVAMDPQQRIMLETSYHALENAGLTIDKCSGSKTSVYTATFTDDYKSMLQQETEQLPKYAATGLSGSMLANRVSWFFNLRGPSMNLDSACSSSLSALHIACQDLLNGTSKMALVGGCNLVFHPDFMLIMSNMSFMSPDSRCWSFDHRANGYARGDGFGVVVLKKLSDALQDGDTIRAVIRATGLNQDGRTTGGITQPNGEAQQLLINETFTRANLDMAPVRFFEAHGTGTALGDPTEAKAIGNSFRSFRSAEEPLIVGAVKSNIGHLEGGSGIAGLIKTVMILERGIILPNTGLEQVNPRIDTQNLRIHFPTRPMQWPSLGLRRACVSSTSSLDTNLTIYKVNSFGFGGSNAVVIVDDALHFLKAHRLHGHHRTIDLCLQKSIGEMNGTKETNGFYKPVEQKSERD</sequence>
<dbReference type="Gene3D" id="3.40.47.10">
    <property type="match status" value="1"/>
</dbReference>